<accession>A0ABS6IL88</accession>
<reference evidence="2 3" key="1">
    <citation type="submission" date="2021-06" db="EMBL/GenBank/DDBJ databases">
        <authorList>
            <person name="Lee D.H."/>
        </authorList>
    </citation>
    <scope>NUCLEOTIDE SEQUENCE [LARGE SCALE GENOMIC DNA]</scope>
    <source>
        <strain evidence="2 3">MMS21-HV4-11</strain>
    </source>
</reference>
<gene>
    <name evidence="2" type="ORF">KQ910_12155</name>
</gene>
<protein>
    <submittedName>
        <fullName evidence="2">Uncharacterized protein</fullName>
    </submittedName>
</protein>
<evidence type="ECO:0000313" key="3">
    <source>
        <dbReference type="Proteomes" id="UP000727907"/>
    </source>
</evidence>
<keyword evidence="3" id="KW-1185">Reference proteome</keyword>
<sequence length="146" mass="15370">MTIKNNDDVAHLLDATGRTGTPYREFESSADQMSAPLIDAIFGKDGPIAEPEDVPLAIAQAPGHDLLADVFDRAPAAAPLQAVDRGGWRGPAPRPTPAMPARVPAASVGPVRSLGDIRRIITQRADQAAKPASSDSLNGLFDRLAR</sequence>
<organism evidence="2 3">
    <name type="scientific">Reyranella humidisoli</name>
    <dbReference type="NCBI Taxonomy" id="2849149"/>
    <lineage>
        <taxon>Bacteria</taxon>
        <taxon>Pseudomonadati</taxon>
        <taxon>Pseudomonadota</taxon>
        <taxon>Alphaproteobacteria</taxon>
        <taxon>Hyphomicrobiales</taxon>
        <taxon>Reyranellaceae</taxon>
        <taxon>Reyranella</taxon>
    </lineage>
</organism>
<evidence type="ECO:0000313" key="2">
    <source>
        <dbReference type="EMBL" id="MBU8874517.1"/>
    </source>
</evidence>
<dbReference type="RefSeq" id="WP_216960188.1">
    <property type="nucleotide sequence ID" value="NZ_JAHOPB010000001.1"/>
</dbReference>
<proteinExistence type="predicted"/>
<dbReference type="EMBL" id="JAHOPB010000001">
    <property type="protein sequence ID" value="MBU8874517.1"/>
    <property type="molecule type" value="Genomic_DNA"/>
</dbReference>
<feature type="region of interest" description="Disordered" evidence="1">
    <location>
        <begin position="124"/>
        <end position="146"/>
    </location>
</feature>
<evidence type="ECO:0000256" key="1">
    <source>
        <dbReference type="SAM" id="MobiDB-lite"/>
    </source>
</evidence>
<feature type="region of interest" description="Disordered" evidence="1">
    <location>
        <begin position="82"/>
        <end position="107"/>
    </location>
</feature>
<comment type="caution">
    <text evidence="2">The sequence shown here is derived from an EMBL/GenBank/DDBJ whole genome shotgun (WGS) entry which is preliminary data.</text>
</comment>
<name>A0ABS6IL88_9HYPH</name>
<dbReference type="Proteomes" id="UP000727907">
    <property type="component" value="Unassembled WGS sequence"/>
</dbReference>